<keyword evidence="4" id="KW-1185">Reference proteome</keyword>
<proteinExistence type="predicted"/>
<keyword evidence="1" id="KW-0175">Coiled coil</keyword>
<feature type="region of interest" description="Disordered" evidence="2">
    <location>
        <begin position="158"/>
        <end position="189"/>
    </location>
</feature>
<dbReference type="Proteomes" id="UP001190700">
    <property type="component" value="Unassembled WGS sequence"/>
</dbReference>
<evidence type="ECO:0000256" key="2">
    <source>
        <dbReference type="SAM" id="MobiDB-lite"/>
    </source>
</evidence>
<gene>
    <name evidence="3" type="ORF">CYMTET_46069</name>
</gene>
<name>A0AAE0EXN7_9CHLO</name>
<evidence type="ECO:0000313" key="3">
    <source>
        <dbReference type="EMBL" id="KAK3244313.1"/>
    </source>
</evidence>
<accession>A0AAE0EXN7</accession>
<dbReference type="EMBL" id="LGRX02031981">
    <property type="protein sequence ID" value="KAK3244313.1"/>
    <property type="molecule type" value="Genomic_DNA"/>
</dbReference>
<feature type="region of interest" description="Disordered" evidence="2">
    <location>
        <begin position="229"/>
        <end position="271"/>
    </location>
</feature>
<protein>
    <submittedName>
        <fullName evidence="3">Uncharacterized protein</fullName>
    </submittedName>
</protein>
<evidence type="ECO:0000256" key="1">
    <source>
        <dbReference type="SAM" id="Coils"/>
    </source>
</evidence>
<organism evidence="3 4">
    <name type="scientific">Cymbomonas tetramitiformis</name>
    <dbReference type="NCBI Taxonomy" id="36881"/>
    <lineage>
        <taxon>Eukaryota</taxon>
        <taxon>Viridiplantae</taxon>
        <taxon>Chlorophyta</taxon>
        <taxon>Pyramimonadophyceae</taxon>
        <taxon>Pyramimonadales</taxon>
        <taxon>Pyramimonadaceae</taxon>
        <taxon>Cymbomonas</taxon>
    </lineage>
</organism>
<reference evidence="3 4" key="1">
    <citation type="journal article" date="2015" name="Genome Biol. Evol.">
        <title>Comparative Genomics of a Bacterivorous Green Alga Reveals Evolutionary Causalities and Consequences of Phago-Mixotrophic Mode of Nutrition.</title>
        <authorList>
            <person name="Burns J.A."/>
            <person name="Paasch A."/>
            <person name="Narechania A."/>
            <person name="Kim E."/>
        </authorList>
    </citation>
    <scope>NUCLEOTIDE SEQUENCE [LARGE SCALE GENOMIC DNA]</scope>
    <source>
        <strain evidence="3 4">PLY_AMNH</strain>
    </source>
</reference>
<comment type="caution">
    <text evidence="3">The sequence shown here is derived from an EMBL/GenBank/DDBJ whole genome shotgun (WGS) entry which is preliminary data.</text>
</comment>
<evidence type="ECO:0000313" key="4">
    <source>
        <dbReference type="Proteomes" id="UP001190700"/>
    </source>
</evidence>
<sequence>MNDVEEAKVQGRCRGGGLGLRGPRHAVQGTRVVPAQHCSRDLGNVRRESVKDEETAPPMPAGCPVNGRQECQDKTSQALYERIPGAGILVSGLEDAAEAVATLNREEWVNIFVGPPCNVDSCISLIKRKNEQGRYIVPNTDKANYLLIDSEIQKDMKEKRVNRGKEKENGDGRANGLGMIRQPPAATLPPDDIRKAMLMLRRQQQLVDRLEKQHLQTQKRMDIMRKEQLAQRNAADPAAAPGSELEVYGANDGGRGNQADGNTFSSFLFGG</sequence>
<feature type="coiled-coil region" evidence="1">
    <location>
        <begin position="193"/>
        <end position="227"/>
    </location>
</feature>
<feature type="compositionally biased region" description="Basic and acidic residues" evidence="2">
    <location>
        <begin position="158"/>
        <end position="171"/>
    </location>
</feature>
<dbReference type="AlphaFoldDB" id="A0AAE0EXN7"/>
<feature type="compositionally biased region" description="Polar residues" evidence="2">
    <location>
        <begin position="259"/>
        <end position="271"/>
    </location>
</feature>